<feature type="transmembrane region" description="Helical" evidence="2">
    <location>
        <begin position="6"/>
        <end position="27"/>
    </location>
</feature>
<keyword evidence="2" id="KW-0472">Membrane</keyword>
<proteinExistence type="predicted"/>
<evidence type="ECO:0000256" key="2">
    <source>
        <dbReference type="SAM" id="Phobius"/>
    </source>
</evidence>
<sequence length="79" mass="9167">MEQKYVIALIVGLIIYFGAVSGVYLIYKPNLDYQRNRRKKLKEERQKALEMARKAKAFQKEHPAPESSEESAPENPDNK</sequence>
<keyword evidence="4" id="KW-1185">Reference proteome</keyword>
<evidence type="ECO:0000256" key="1">
    <source>
        <dbReference type="SAM" id="MobiDB-lite"/>
    </source>
</evidence>
<accession>A0A941CMQ6</accession>
<dbReference type="EMBL" id="JAGSCS010000003">
    <property type="protein sequence ID" value="MBR0575525.1"/>
    <property type="molecule type" value="Genomic_DNA"/>
</dbReference>
<comment type="caution">
    <text evidence="3">The sequence shown here is derived from an EMBL/GenBank/DDBJ whole genome shotgun (WGS) entry which is preliminary data.</text>
</comment>
<dbReference type="RefSeq" id="WP_211800042.1">
    <property type="nucleotide sequence ID" value="NZ_JAGSCS010000003.1"/>
</dbReference>
<feature type="region of interest" description="Disordered" evidence="1">
    <location>
        <begin position="52"/>
        <end position="79"/>
    </location>
</feature>
<organism evidence="3 4">
    <name type="scientific">Proteiniclasticum sediminis</name>
    <dbReference type="NCBI Taxonomy" id="2804028"/>
    <lineage>
        <taxon>Bacteria</taxon>
        <taxon>Bacillati</taxon>
        <taxon>Bacillota</taxon>
        <taxon>Clostridia</taxon>
        <taxon>Eubacteriales</taxon>
        <taxon>Clostridiaceae</taxon>
        <taxon>Proteiniclasticum</taxon>
    </lineage>
</organism>
<protein>
    <submittedName>
        <fullName evidence="3">Uncharacterized protein</fullName>
    </submittedName>
</protein>
<evidence type="ECO:0000313" key="4">
    <source>
        <dbReference type="Proteomes" id="UP000675379"/>
    </source>
</evidence>
<gene>
    <name evidence="3" type="ORF">KCG48_04130</name>
</gene>
<keyword evidence="2" id="KW-1133">Transmembrane helix</keyword>
<evidence type="ECO:0000313" key="3">
    <source>
        <dbReference type="EMBL" id="MBR0575525.1"/>
    </source>
</evidence>
<reference evidence="3" key="1">
    <citation type="submission" date="2021-04" db="EMBL/GenBank/DDBJ databases">
        <title>Proteiniclasticum sedimins sp. nov., an obligate anaerobic bacterium isolated from anaerobic sludge.</title>
        <authorList>
            <person name="Liu J."/>
        </authorList>
    </citation>
    <scope>NUCLEOTIDE SEQUENCE</scope>
    <source>
        <strain evidence="3">BAD-10</strain>
    </source>
</reference>
<dbReference type="AlphaFoldDB" id="A0A941CMQ6"/>
<feature type="compositionally biased region" description="Basic and acidic residues" evidence="1">
    <location>
        <begin position="52"/>
        <end position="64"/>
    </location>
</feature>
<name>A0A941CMQ6_9CLOT</name>
<dbReference type="Proteomes" id="UP000675379">
    <property type="component" value="Unassembled WGS sequence"/>
</dbReference>
<keyword evidence="2" id="KW-0812">Transmembrane</keyword>